<dbReference type="PANTHER" id="PTHR45913:SF22">
    <property type="entry name" value="SCAN BOX DOMAIN-CONTAINING PROTEIN"/>
    <property type="match status" value="1"/>
</dbReference>
<evidence type="ECO:0000313" key="3">
    <source>
        <dbReference type="Proteomes" id="UP000031668"/>
    </source>
</evidence>
<name>A0A0C2MJQ9_THEKT</name>
<dbReference type="PANTHER" id="PTHR45913">
    <property type="entry name" value="EPM2A-INTERACTING PROTEIN 1"/>
    <property type="match status" value="1"/>
</dbReference>
<dbReference type="InterPro" id="IPR024445">
    <property type="entry name" value="Tnp_ISXO2-like"/>
</dbReference>
<feature type="domain" description="ISXO2-like transposase" evidence="1">
    <location>
        <begin position="130"/>
        <end position="200"/>
    </location>
</feature>
<dbReference type="OrthoDB" id="10067200at2759"/>
<dbReference type="Pfam" id="PF12762">
    <property type="entry name" value="DDE_Tnp_IS1595"/>
    <property type="match status" value="1"/>
</dbReference>
<keyword evidence="3" id="KW-1185">Reference proteome</keyword>
<evidence type="ECO:0000313" key="2">
    <source>
        <dbReference type="EMBL" id="KII64585.1"/>
    </source>
</evidence>
<protein>
    <recommendedName>
        <fullName evidence="1">ISXO2-like transposase domain-containing protein</fullName>
    </recommendedName>
</protein>
<organism evidence="2 3">
    <name type="scientific">Thelohanellus kitauei</name>
    <name type="common">Myxosporean</name>
    <dbReference type="NCBI Taxonomy" id="669202"/>
    <lineage>
        <taxon>Eukaryota</taxon>
        <taxon>Metazoa</taxon>
        <taxon>Cnidaria</taxon>
        <taxon>Myxozoa</taxon>
        <taxon>Myxosporea</taxon>
        <taxon>Bivalvulida</taxon>
        <taxon>Platysporina</taxon>
        <taxon>Myxobolidae</taxon>
        <taxon>Thelohanellus</taxon>
    </lineage>
</organism>
<comment type="caution">
    <text evidence="2">The sequence shown here is derived from an EMBL/GenBank/DDBJ whole genome shotgun (WGS) entry which is preliminary data.</text>
</comment>
<gene>
    <name evidence="2" type="ORF">RF11_13082</name>
</gene>
<reference evidence="2 3" key="1">
    <citation type="journal article" date="2014" name="Genome Biol. Evol.">
        <title>The genome of the myxosporean Thelohanellus kitauei shows adaptations to nutrient acquisition within its fish host.</title>
        <authorList>
            <person name="Yang Y."/>
            <person name="Xiong J."/>
            <person name="Zhou Z."/>
            <person name="Huo F."/>
            <person name="Miao W."/>
            <person name="Ran C."/>
            <person name="Liu Y."/>
            <person name="Zhang J."/>
            <person name="Feng J."/>
            <person name="Wang M."/>
            <person name="Wang M."/>
            <person name="Wang L."/>
            <person name="Yao B."/>
        </authorList>
    </citation>
    <scope>NUCLEOTIDE SEQUENCE [LARGE SCALE GENOMIC DNA]</scope>
    <source>
        <strain evidence="2">Wuqing</strain>
    </source>
</reference>
<dbReference type="AlphaFoldDB" id="A0A0C2MJQ9"/>
<dbReference type="Proteomes" id="UP000031668">
    <property type="component" value="Unassembled WGS sequence"/>
</dbReference>
<accession>A0A0C2MJQ9</accession>
<proteinExistence type="predicted"/>
<dbReference type="EMBL" id="JWZT01004193">
    <property type="protein sequence ID" value="KII64585.1"/>
    <property type="molecule type" value="Genomic_DNA"/>
</dbReference>
<evidence type="ECO:0000259" key="1">
    <source>
        <dbReference type="Pfam" id="PF12762"/>
    </source>
</evidence>
<sequence>MSIRIARAMKPHTIADELLLPTARQIVRVRIGEEYVNKLNGMYISIDTVHRRIADISADMLDQMIREMKSSTLPIFSIQLDELTDVEDDSQLLVYARYIHDKKFVCGNYRPWKGGLEDKAYLWKRRKAISLEGKITLEAVERNDISRATMIIVPNDKWETLLPIIQNHIQPGSIVVSDEWAIYYGLKETSYTHLTVPYEKFCQYTKQELTYSNNRKPLEMGEKWSENHLNCG</sequence>